<proteinExistence type="predicted"/>
<keyword evidence="3" id="KW-1185">Reference proteome</keyword>
<dbReference type="Proteomes" id="UP001208570">
    <property type="component" value="Unassembled WGS sequence"/>
</dbReference>
<accession>A0AAD9N5C8</accession>
<evidence type="ECO:0000313" key="2">
    <source>
        <dbReference type="EMBL" id="KAK2156038.1"/>
    </source>
</evidence>
<feature type="compositionally biased region" description="Polar residues" evidence="1">
    <location>
        <begin position="163"/>
        <end position="179"/>
    </location>
</feature>
<feature type="region of interest" description="Disordered" evidence="1">
    <location>
        <begin position="163"/>
        <end position="185"/>
    </location>
</feature>
<name>A0AAD9N5C8_9ANNE</name>
<evidence type="ECO:0000313" key="3">
    <source>
        <dbReference type="Proteomes" id="UP001208570"/>
    </source>
</evidence>
<protein>
    <submittedName>
        <fullName evidence="2">Uncharacterized protein</fullName>
    </submittedName>
</protein>
<organism evidence="2 3">
    <name type="scientific">Paralvinella palmiformis</name>
    <dbReference type="NCBI Taxonomy" id="53620"/>
    <lineage>
        <taxon>Eukaryota</taxon>
        <taxon>Metazoa</taxon>
        <taxon>Spiralia</taxon>
        <taxon>Lophotrochozoa</taxon>
        <taxon>Annelida</taxon>
        <taxon>Polychaeta</taxon>
        <taxon>Sedentaria</taxon>
        <taxon>Canalipalpata</taxon>
        <taxon>Terebellida</taxon>
        <taxon>Terebelliformia</taxon>
        <taxon>Alvinellidae</taxon>
        <taxon>Paralvinella</taxon>
    </lineage>
</organism>
<evidence type="ECO:0000256" key="1">
    <source>
        <dbReference type="SAM" id="MobiDB-lite"/>
    </source>
</evidence>
<dbReference type="EMBL" id="JAODUP010000223">
    <property type="protein sequence ID" value="KAK2156038.1"/>
    <property type="molecule type" value="Genomic_DNA"/>
</dbReference>
<comment type="caution">
    <text evidence="2">The sequence shown here is derived from an EMBL/GenBank/DDBJ whole genome shotgun (WGS) entry which is preliminary data.</text>
</comment>
<gene>
    <name evidence="2" type="ORF">LSH36_223g02005</name>
</gene>
<reference evidence="2" key="1">
    <citation type="journal article" date="2023" name="Mol. Biol. Evol.">
        <title>Third-Generation Sequencing Reveals the Adaptive Role of the Epigenome in Three Deep-Sea Polychaetes.</title>
        <authorList>
            <person name="Perez M."/>
            <person name="Aroh O."/>
            <person name="Sun Y."/>
            <person name="Lan Y."/>
            <person name="Juniper S.K."/>
            <person name="Young C.R."/>
            <person name="Angers B."/>
            <person name="Qian P.Y."/>
        </authorList>
    </citation>
    <scope>NUCLEOTIDE SEQUENCE</scope>
    <source>
        <strain evidence="2">P08H-3</strain>
    </source>
</reference>
<dbReference type="AlphaFoldDB" id="A0AAD9N5C8"/>
<sequence>MAADSVGDIGGIGERQLIFEANKTDKNDMVTIQIDLTDPQDLLQKLELIDLTDEETDILIGKAMELNKELRKLEKHNITKEFRSFTISAPAFNQNHRLPHSSMLIPGSPRMSYRDNGLLGVNSLARLQGSNRNVGVTRATHSVQQLKGSSYSYHSARPVRLTGTQAIQSEGTTSNSQFGRSMDDY</sequence>